<dbReference type="InterPro" id="IPR043130">
    <property type="entry name" value="CDP-OH_PTrfase_TM_dom"/>
</dbReference>
<dbReference type="InterPro" id="IPR004570">
    <property type="entry name" value="Phosphatidylglycerol_P_synth"/>
</dbReference>
<feature type="transmembrane region" description="Helical" evidence="14">
    <location>
        <begin position="137"/>
        <end position="155"/>
    </location>
</feature>
<dbReference type="GO" id="GO:0008444">
    <property type="term" value="F:CDP-diacylglycerol-glycerol-3-phosphate 3-phosphatidyltransferase activity"/>
    <property type="evidence" value="ECO:0007669"/>
    <property type="project" value="UniProtKB-UniRule"/>
</dbReference>
<organism evidence="15 16">
    <name type="scientific">Actinomyces massiliensis F0489</name>
    <dbReference type="NCBI Taxonomy" id="1125718"/>
    <lineage>
        <taxon>Bacteria</taxon>
        <taxon>Bacillati</taxon>
        <taxon>Actinomycetota</taxon>
        <taxon>Actinomycetes</taxon>
        <taxon>Actinomycetales</taxon>
        <taxon>Actinomycetaceae</taxon>
        <taxon>Actinomyces</taxon>
    </lineage>
</organism>
<dbReference type="PANTHER" id="PTHR14269">
    <property type="entry name" value="CDP-DIACYLGLYCEROL--GLYCEROL-3-PHOSPHATE 3-PHOSPHATIDYLTRANSFERASE-RELATED"/>
    <property type="match status" value="1"/>
</dbReference>
<dbReference type="Proteomes" id="UP000002941">
    <property type="component" value="Unassembled WGS sequence"/>
</dbReference>
<keyword evidence="4 12" id="KW-0808">Transferase</keyword>
<dbReference type="EC" id="2.7.8.5" evidence="11"/>
<keyword evidence="7" id="KW-0443">Lipid metabolism</keyword>
<dbReference type="EMBL" id="AKFT01000177">
    <property type="protein sequence ID" value="EJF39526.1"/>
    <property type="molecule type" value="Genomic_DNA"/>
</dbReference>
<evidence type="ECO:0000256" key="2">
    <source>
        <dbReference type="ARBA" id="ARBA00010441"/>
    </source>
</evidence>
<keyword evidence="5 14" id="KW-0812">Transmembrane</keyword>
<evidence type="ECO:0000256" key="14">
    <source>
        <dbReference type="SAM" id="Phobius"/>
    </source>
</evidence>
<dbReference type="InterPro" id="IPR048254">
    <property type="entry name" value="CDP_ALCOHOL_P_TRANSF_CS"/>
</dbReference>
<evidence type="ECO:0000256" key="4">
    <source>
        <dbReference type="ARBA" id="ARBA00022679"/>
    </source>
</evidence>
<evidence type="ECO:0000256" key="9">
    <source>
        <dbReference type="ARBA" id="ARBA00023209"/>
    </source>
</evidence>
<keyword evidence="9" id="KW-0594">Phospholipid biosynthesis</keyword>
<evidence type="ECO:0000256" key="13">
    <source>
        <dbReference type="SAM" id="MobiDB-lite"/>
    </source>
</evidence>
<keyword evidence="10" id="KW-1208">Phospholipid metabolism</keyword>
<comment type="caution">
    <text evidence="15">The sequence shown here is derived from an EMBL/GenBank/DDBJ whole genome shotgun (WGS) entry which is preliminary data.</text>
</comment>
<dbReference type="OrthoDB" id="9796672at2"/>
<feature type="transmembrane region" description="Helical" evidence="14">
    <location>
        <begin position="205"/>
        <end position="225"/>
    </location>
</feature>
<evidence type="ECO:0000256" key="6">
    <source>
        <dbReference type="ARBA" id="ARBA00022989"/>
    </source>
</evidence>
<reference evidence="15 16" key="1">
    <citation type="submission" date="2012-05" db="EMBL/GenBank/DDBJ databases">
        <authorList>
            <person name="Harkins D.M."/>
            <person name="Madupu R."/>
            <person name="Durkin A.S."/>
            <person name="Torralba M."/>
            <person name="Methe B."/>
            <person name="Sutton G.G."/>
            <person name="Nelson K.E."/>
        </authorList>
    </citation>
    <scope>NUCLEOTIDE SEQUENCE [LARGE SCALE GENOMIC DNA]</scope>
    <source>
        <strain evidence="15 16">F0489</strain>
    </source>
</reference>
<comment type="subcellular location">
    <subcellularLocation>
        <location evidence="1">Membrane</location>
        <topology evidence="1">Multi-pass membrane protein</topology>
    </subcellularLocation>
</comment>
<evidence type="ECO:0000313" key="15">
    <source>
        <dbReference type="EMBL" id="EJF39526.1"/>
    </source>
</evidence>
<name>J0WT08_9ACTO</name>
<evidence type="ECO:0000256" key="12">
    <source>
        <dbReference type="RuleBase" id="RU003750"/>
    </source>
</evidence>
<comment type="similarity">
    <text evidence="2 12">Belongs to the CDP-alcohol phosphatidyltransferase class-I family.</text>
</comment>
<dbReference type="PATRIC" id="fig|1125718.3.peg.2195"/>
<dbReference type="Pfam" id="PF01066">
    <property type="entry name" value="CDP-OH_P_transf"/>
    <property type="match status" value="1"/>
</dbReference>
<gene>
    <name evidence="15" type="primary">pgsA</name>
    <name evidence="15" type="ORF">HMPREF1318_0027</name>
</gene>
<proteinExistence type="inferred from homology"/>
<keyword evidence="3" id="KW-0444">Lipid biosynthesis</keyword>
<evidence type="ECO:0000256" key="1">
    <source>
        <dbReference type="ARBA" id="ARBA00004141"/>
    </source>
</evidence>
<protein>
    <recommendedName>
        <fullName evidence="11">CDP-diacylglycerol--glycerol-3-phosphate 3-phosphatidyltransferase</fullName>
        <ecNumber evidence="11">2.7.8.5</ecNumber>
    </recommendedName>
</protein>
<evidence type="ECO:0000256" key="7">
    <source>
        <dbReference type="ARBA" id="ARBA00023098"/>
    </source>
</evidence>
<evidence type="ECO:0000313" key="16">
    <source>
        <dbReference type="Proteomes" id="UP000002941"/>
    </source>
</evidence>
<evidence type="ECO:0000256" key="10">
    <source>
        <dbReference type="ARBA" id="ARBA00023264"/>
    </source>
</evidence>
<evidence type="ECO:0000256" key="3">
    <source>
        <dbReference type="ARBA" id="ARBA00022516"/>
    </source>
</evidence>
<feature type="region of interest" description="Disordered" evidence="13">
    <location>
        <begin position="1"/>
        <end position="32"/>
    </location>
</feature>
<keyword evidence="6 14" id="KW-1133">Transmembrane helix</keyword>
<dbReference type="AlphaFoldDB" id="J0WT08"/>
<keyword evidence="16" id="KW-1185">Reference proteome</keyword>
<accession>J0WT08</accession>
<evidence type="ECO:0000256" key="8">
    <source>
        <dbReference type="ARBA" id="ARBA00023136"/>
    </source>
</evidence>
<dbReference type="NCBIfam" id="TIGR00560">
    <property type="entry name" value="pgsA"/>
    <property type="match status" value="1"/>
</dbReference>
<feature type="compositionally biased region" description="Basic and acidic residues" evidence="13">
    <location>
        <begin position="13"/>
        <end position="32"/>
    </location>
</feature>
<dbReference type="PROSITE" id="PS00379">
    <property type="entry name" value="CDP_ALCOHOL_P_TRANSF"/>
    <property type="match status" value="1"/>
</dbReference>
<evidence type="ECO:0000256" key="11">
    <source>
        <dbReference type="NCBIfam" id="TIGR00560"/>
    </source>
</evidence>
<feature type="transmembrane region" description="Helical" evidence="14">
    <location>
        <begin position="176"/>
        <end position="193"/>
    </location>
</feature>
<dbReference type="GO" id="GO:0046474">
    <property type="term" value="P:glycerophospholipid biosynthetic process"/>
    <property type="evidence" value="ECO:0007669"/>
    <property type="project" value="TreeGrafter"/>
</dbReference>
<dbReference type="eggNOG" id="COG0558">
    <property type="taxonomic scope" value="Bacteria"/>
</dbReference>
<dbReference type="Gene3D" id="1.20.120.1760">
    <property type="match status" value="1"/>
</dbReference>
<feature type="transmembrane region" description="Helical" evidence="14">
    <location>
        <begin position="51"/>
        <end position="72"/>
    </location>
</feature>
<dbReference type="RefSeq" id="WP_008732773.1">
    <property type="nucleotide sequence ID" value="NZ_AKFT01000177.1"/>
</dbReference>
<dbReference type="GO" id="GO:0016020">
    <property type="term" value="C:membrane"/>
    <property type="evidence" value="ECO:0007669"/>
    <property type="project" value="UniProtKB-SubCell"/>
</dbReference>
<dbReference type="PANTHER" id="PTHR14269:SF52">
    <property type="entry name" value="PHOSPHATIDYLGLYCEROPHOSPHATE SYNTHASE-RELATED"/>
    <property type="match status" value="1"/>
</dbReference>
<dbReference type="InterPro" id="IPR050324">
    <property type="entry name" value="CDP-alcohol_PTase-I"/>
</dbReference>
<keyword evidence="8 14" id="KW-0472">Membrane</keyword>
<dbReference type="UniPathway" id="UPA00085"/>
<sequence length="255" mass="27121">MNATPTPPDYEDCAGREARENRTDRNTDHDEHHALAPSASLGASAPVQAPLLNIANALTVLRLILVPVFIWLMLGQGDAMRLAATLVFIAAAFTDQLDGQLARSWNLVTSFGKIADPIADKALTLSAFVLLAVAGRLWWWVAIVIIVRELGITLLRFIMLRRAVMAASCGGKLKTVLQILGVVGLLTPWSMLLPDAIAGAVTSCAYAVIAGALVVTVVTGVDYVVQAWRIARRGASDTADRTATADPTDPREGAA</sequence>
<dbReference type="InterPro" id="IPR000462">
    <property type="entry name" value="CDP-OH_P_trans"/>
</dbReference>
<evidence type="ECO:0000256" key="5">
    <source>
        <dbReference type="ARBA" id="ARBA00022692"/>
    </source>
</evidence>